<organism evidence="1 2">
    <name type="scientific">Littorina saxatilis</name>
    <dbReference type="NCBI Taxonomy" id="31220"/>
    <lineage>
        <taxon>Eukaryota</taxon>
        <taxon>Metazoa</taxon>
        <taxon>Spiralia</taxon>
        <taxon>Lophotrochozoa</taxon>
        <taxon>Mollusca</taxon>
        <taxon>Gastropoda</taxon>
        <taxon>Caenogastropoda</taxon>
        <taxon>Littorinimorpha</taxon>
        <taxon>Littorinoidea</taxon>
        <taxon>Littorinidae</taxon>
        <taxon>Littorina</taxon>
    </lineage>
</organism>
<dbReference type="PANTHER" id="PTHR31239:SF2">
    <property type="entry name" value="NICOLIN-1"/>
    <property type="match status" value="1"/>
</dbReference>
<dbReference type="Proteomes" id="UP001374579">
    <property type="component" value="Unassembled WGS sequence"/>
</dbReference>
<proteinExistence type="predicted"/>
<name>A0AAN9BD80_9CAEN</name>
<dbReference type="EMBL" id="JBAMIC010000010">
    <property type="protein sequence ID" value="KAK7102519.1"/>
    <property type="molecule type" value="Genomic_DNA"/>
</dbReference>
<evidence type="ECO:0000313" key="1">
    <source>
        <dbReference type="EMBL" id="KAK7102519.1"/>
    </source>
</evidence>
<gene>
    <name evidence="1" type="ORF">V1264_020725</name>
</gene>
<dbReference type="InterPro" id="IPR040235">
    <property type="entry name" value="Nicolin-1"/>
</dbReference>
<dbReference type="PANTHER" id="PTHR31239">
    <property type="entry name" value="NICOLIN 1"/>
    <property type="match status" value="1"/>
</dbReference>
<evidence type="ECO:0000313" key="2">
    <source>
        <dbReference type="Proteomes" id="UP001374579"/>
    </source>
</evidence>
<protein>
    <submittedName>
        <fullName evidence="1">Uncharacterized protein</fullName>
    </submittedName>
</protein>
<comment type="caution">
    <text evidence="1">The sequence shown here is derived from an EMBL/GenBank/DDBJ whole genome shotgun (WGS) entry which is preliminary data.</text>
</comment>
<dbReference type="AlphaFoldDB" id="A0AAN9BD80"/>
<keyword evidence="2" id="KW-1185">Reference proteome</keyword>
<dbReference type="GO" id="GO:0005654">
    <property type="term" value="C:nucleoplasm"/>
    <property type="evidence" value="ECO:0007669"/>
    <property type="project" value="TreeGrafter"/>
</dbReference>
<sequence length="228" mass="25517">MDKPLNCTIKNPVNLTLGDIKVDMLCGCKVVDITFPNIMSPEVGEIRFKNFYVATLTVKAKYRTENTPRHTGDQPKWKTCLKRVKLMPDPHSEAGSHDYISLTSRQFRCELSNITGLRLILHQPSPVWREFKLEELRLFRSAGGPKTSPLPTWLLEEPKAKVQKKTVQRVASSTPKGGEGGVPDLDGLSANLQQLWALAEEVSTSQTSQSLGRFEVDGCYDINLLAYT</sequence>
<accession>A0AAN9BD80</accession>
<reference evidence="1 2" key="1">
    <citation type="submission" date="2024-02" db="EMBL/GenBank/DDBJ databases">
        <title>Chromosome-scale genome assembly of the rough periwinkle Littorina saxatilis.</title>
        <authorList>
            <person name="De Jode A."/>
            <person name="Faria R."/>
            <person name="Formenti G."/>
            <person name="Sims Y."/>
            <person name="Smith T.P."/>
            <person name="Tracey A."/>
            <person name="Wood J.M.D."/>
            <person name="Zagrodzka Z.B."/>
            <person name="Johannesson K."/>
            <person name="Butlin R.K."/>
            <person name="Leder E.H."/>
        </authorList>
    </citation>
    <scope>NUCLEOTIDE SEQUENCE [LARGE SCALE GENOMIC DNA]</scope>
    <source>
        <strain evidence="1">Snail1</strain>
        <tissue evidence="1">Muscle</tissue>
    </source>
</reference>